<dbReference type="GO" id="GO:0017004">
    <property type="term" value="P:cytochrome complex assembly"/>
    <property type="evidence" value="ECO:0007669"/>
    <property type="project" value="UniProtKB-KW"/>
</dbReference>
<feature type="domain" description="Thioredoxin" evidence="6">
    <location>
        <begin position="218"/>
        <end position="385"/>
    </location>
</feature>
<evidence type="ECO:0000256" key="4">
    <source>
        <dbReference type="ARBA" id="ARBA00023284"/>
    </source>
</evidence>
<feature type="chain" id="PRO_5015530044" description="Thioredoxin domain-containing protein" evidence="5">
    <location>
        <begin position="26"/>
        <end position="390"/>
    </location>
</feature>
<gene>
    <name evidence="7" type="ORF">C5Y96_07755</name>
</gene>
<comment type="caution">
    <text evidence="7">The sequence shown here is derived from an EMBL/GenBank/DDBJ whole genome shotgun (WGS) entry which is preliminary data.</text>
</comment>
<dbReference type="PROSITE" id="PS51257">
    <property type="entry name" value="PROKAR_LIPOPROTEIN"/>
    <property type="match status" value="1"/>
</dbReference>
<evidence type="ECO:0000256" key="3">
    <source>
        <dbReference type="ARBA" id="ARBA00023157"/>
    </source>
</evidence>
<evidence type="ECO:0000256" key="5">
    <source>
        <dbReference type="SAM" id="SignalP"/>
    </source>
</evidence>
<dbReference type="Pfam" id="PF08534">
    <property type="entry name" value="Redoxin"/>
    <property type="match status" value="1"/>
</dbReference>
<keyword evidence="5" id="KW-0732">Signal</keyword>
<accession>A0A2S8FYT3</accession>
<proteinExistence type="predicted"/>
<dbReference type="InterPro" id="IPR017937">
    <property type="entry name" value="Thioredoxin_CS"/>
</dbReference>
<dbReference type="RefSeq" id="WP_105351617.1">
    <property type="nucleotide sequence ID" value="NZ_PUIA01000017.1"/>
</dbReference>
<keyword evidence="4" id="KW-0676">Redox-active center</keyword>
<feature type="signal peptide" evidence="5">
    <location>
        <begin position="1"/>
        <end position="25"/>
    </location>
</feature>
<evidence type="ECO:0000313" key="7">
    <source>
        <dbReference type="EMBL" id="PQO37044.1"/>
    </source>
</evidence>
<name>A0A2S8FYT3_9BACT</name>
<sequence>MSIQRIVLSACVCLSLFTFMACGRAADAPAAAAEPAAAPGEVLAKDELKAFVADPSDIEPLVDFTNANFEALMKEMSGPGEIVRKHIEGMRESLVGVQAGDNQEAIQLLDTIERSLEAFETRLTAKGRTLEDIKSDVSENPGNITAINLYALKIDMVFNEDMNDDVEKMETFVNDEAQFIIANNEKVEDAAEKIAYKKAAVVLQSCADDIQRFKAYAKLIGQPMTPIDTQSWVNGHGYTSEELKGKVVLLDFWAVWCGPCVAGFPHLVEWQDKYGKDGLQVIGVTRYFNFNWPAGAEGPQQVEDKPVPEAEEVAMLDKFTAEHNLKHPTALMAEPDADAFYDAYAVSVIPHMVLIGRDGKIRKVIGGIGDAQIKMLEEEMQKALAEPAPN</sequence>
<evidence type="ECO:0000259" key="6">
    <source>
        <dbReference type="PROSITE" id="PS51352"/>
    </source>
</evidence>
<dbReference type="AlphaFoldDB" id="A0A2S8FYT3"/>
<dbReference type="InterPro" id="IPR013740">
    <property type="entry name" value="Redoxin"/>
</dbReference>
<organism evidence="7 8">
    <name type="scientific">Blastopirellula marina</name>
    <dbReference type="NCBI Taxonomy" id="124"/>
    <lineage>
        <taxon>Bacteria</taxon>
        <taxon>Pseudomonadati</taxon>
        <taxon>Planctomycetota</taxon>
        <taxon>Planctomycetia</taxon>
        <taxon>Pirellulales</taxon>
        <taxon>Pirellulaceae</taxon>
        <taxon>Blastopirellula</taxon>
    </lineage>
</organism>
<evidence type="ECO:0000256" key="2">
    <source>
        <dbReference type="ARBA" id="ARBA00022748"/>
    </source>
</evidence>
<dbReference type="Proteomes" id="UP000240009">
    <property type="component" value="Unassembled WGS sequence"/>
</dbReference>
<dbReference type="PANTHER" id="PTHR42852:SF6">
    <property type="entry name" value="THIOL:DISULFIDE INTERCHANGE PROTEIN DSBE"/>
    <property type="match status" value="1"/>
</dbReference>
<dbReference type="PANTHER" id="PTHR42852">
    <property type="entry name" value="THIOL:DISULFIDE INTERCHANGE PROTEIN DSBE"/>
    <property type="match status" value="1"/>
</dbReference>
<dbReference type="GO" id="GO:0030313">
    <property type="term" value="C:cell envelope"/>
    <property type="evidence" value="ECO:0007669"/>
    <property type="project" value="UniProtKB-SubCell"/>
</dbReference>
<keyword evidence="2" id="KW-0201">Cytochrome c-type biogenesis</keyword>
<dbReference type="GO" id="GO:0016491">
    <property type="term" value="F:oxidoreductase activity"/>
    <property type="evidence" value="ECO:0007669"/>
    <property type="project" value="InterPro"/>
</dbReference>
<evidence type="ECO:0000256" key="1">
    <source>
        <dbReference type="ARBA" id="ARBA00004196"/>
    </source>
</evidence>
<dbReference type="EMBL" id="PUIA01000017">
    <property type="protein sequence ID" value="PQO37044.1"/>
    <property type="molecule type" value="Genomic_DNA"/>
</dbReference>
<protein>
    <recommendedName>
        <fullName evidence="6">Thioredoxin domain-containing protein</fullName>
    </recommendedName>
</protein>
<evidence type="ECO:0000313" key="8">
    <source>
        <dbReference type="Proteomes" id="UP000240009"/>
    </source>
</evidence>
<dbReference type="PROSITE" id="PS51352">
    <property type="entry name" value="THIOREDOXIN_2"/>
    <property type="match status" value="1"/>
</dbReference>
<dbReference type="Gene3D" id="3.40.30.10">
    <property type="entry name" value="Glutaredoxin"/>
    <property type="match status" value="1"/>
</dbReference>
<dbReference type="CDD" id="cd02966">
    <property type="entry name" value="TlpA_like_family"/>
    <property type="match status" value="1"/>
</dbReference>
<dbReference type="SUPFAM" id="SSF52833">
    <property type="entry name" value="Thioredoxin-like"/>
    <property type="match status" value="1"/>
</dbReference>
<dbReference type="InterPro" id="IPR013766">
    <property type="entry name" value="Thioredoxin_domain"/>
</dbReference>
<comment type="subcellular location">
    <subcellularLocation>
        <location evidence="1">Cell envelope</location>
    </subcellularLocation>
</comment>
<dbReference type="PROSITE" id="PS00194">
    <property type="entry name" value="THIOREDOXIN_1"/>
    <property type="match status" value="1"/>
</dbReference>
<dbReference type="OrthoDB" id="288837at2"/>
<keyword evidence="3" id="KW-1015">Disulfide bond</keyword>
<reference evidence="7 8" key="1">
    <citation type="submission" date="2018-02" db="EMBL/GenBank/DDBJ databases">
        <title>Comparative genomes isolates from brazilian mangrove.</title>
        <authorList>
            <person name="Araujo J.E."/>
            <person name="Taketani R.G."/>
            <person name="Silva M.C.P."/>
            <person name="Loureco M.V."/>
            <person name="Andreote F.D."/>
        </authorList>
    </citation>
    <scope>NUCLEOTIDE SEQUENCE [LARGE SCALE GENOMIC DNA]</scope>
    <source>
        <strain evidence="7 8">HEX-2 MGV</strain>
    </source>
</reference>
<dbReference type="InterPro" id="IPR036249">
    <property type="entry name" value="Thioredoxin-like_sf"/>
</dbReference>
<dbReference type="InterPro" id="IPR050553">
    <property type="entry name" value="Thioredoxin_ResA/DsbE_sf"/>
</dbReference>